<dbReference type="InterPro" id="IPR023485">
    <property type="entry name" value="Ptyr_pPase"/>
</dbReference>
<dbReference type="EMBL" id="SGBD01000001">
    <property type="protein sequence ID" value="RZD15349.1"/>
    <property type="molecule type" value="Genomic_DNA"/>
</dbReference>
<dbReference type="PANTHER" id="PTHR43428">
    <property type="entry name" value="ARSENATE REDUCTASE"/>
    <property type="match status" value="1"/>
</dbReference>
<evidence type="ECO:0000313" key="4">
    <source>
        <dbReference type="Proteomes" id="UP000320813"/>
    </source>
</evidence>
<organism evidence="3 4">
    <name type="scientific">Candidatus Acidulodesulfobacterium ferriphilum</name>
    <dbReference type="NCBI Taxonomy" id="2597223"/>
    <lineage>
        <taxon>Bacteria</taxon>
        <taxon>Deltaproteobacteria</taxon>
        <taxon>Candidatus Acidulodesulfobacterales</taxon>
        <taxon>Candidatus Acidulodesulfobacterium</taxon>
    </lineage>
</organism>
<evidence type="ECO:0000256" key="1">
    <source>
        <dbReference type="ARBA" id="ARBA00022849"/>
    </source>
</evidence>
<dbReference type="Pfam" id="PF01451">
    <property type="entry name" value="LMWPc"/>
    <property type="match status" value="1"/>
</dbReference>
<dbReference type="PANTHER" id="PTHR43428:SF1">
    <property type="entry name" value="ARSENATE REDUCTASE"/>
    <property type="match status" value="1"/>
</dbReference>
<dbReference type="SMART" id="SM00226">
    <property type="entry name" value="LMWPc"/>
    <property type="match status" value="1"/>
</dbReference>
<keyword evidence="1" id="KW-0059">Arsenical resistance</keyword>
<sequence>MKIIFLCAGNSARSQMAEGFTRDLKEKIYKDKNLIILSAGVSPKPVNPLTVKVMAEKGIDLTEYKSKSLDDIDLTNADYIITLCGDAKDNCPYVGAKTKNLHWDLLDPANVEGSEEEKLDFFRKIRDEIEIRVKDFLKTII</sequence>
<feature type="domain" description="Phosphotyrosine protein phosphatase I" evidence="2">
    <location>
        <begin position="1"/>
        <end position="139"/>
    </location>
</feature>
<reference evidence="3 4" key="1">
    <citation type="submission" date="2019-01" db="EMBL/GenBank/DDBJ databases">
        <title>Insights into ecological role of a new deltaproteobacterial order Candidatus Sinidesulfobacterales (Sva0485) by metagenomics and metatranscriptomics.</title>
        <authorList>
            <person name="Tan S."/>
            <person name="Liu J."/>
            <person name="Fang Y."/>
            <person name="Hedlund B.P."/>
            <person name="Lian Z.H."/>
            <person name="Huang L.Y."/>
            <person name="Li J.T."/>
            <person name="Huang L.N."/>
            <person name="Li W.J."/>
            <person name="Jiang H.C."/>
            <person name="Dong H.L."/>
            <person name="Shu W.S."/>
        </authorList>
    </citation>
    <scope>NUCLEOTIDE SEQUENCE [LARGE SCALE GENOMIC DNA]</scope>
    <source>
        <strain evidence="3">AP3</strain>
    </source>
</reference>
<proteinExistence type="predicted"/>
<protein>
    <submittedName>
        <fullName evidence="3">Arsenate reductase ArsC</fullName>
    </submittedName>
</protein>
<comment type="caution">
    <text evidence="3">The sequence shown here is derived from an EMBL/GenBank/DDBJ whole genome shotgun (WGS) entry which is preliminary data.</text>
</comment>
<gene>
    <name evidence="3" type="ORF">EVJ47_03490</name>
</gene>
<accession>A0A519BDK5</accession>
<dbReference type="GO" id="GO:0046685">
    <property type="term" value="P:response to arsenic-containing substance"/>
    <property type="evidence" value="ECO:0007669"/>
    <property type="project" value="UniProtKB-KW"/>
</dbReference>
<dbReference type="Proteomes" id="UP000320813">
    <property type="component" value="Unassembled WGS sequence"/>
</dbReference>
<dbReference type="AlphaFoldDB" id="A0A519BDK5"/>
<evidence type="ECO:0000259" key="2">
    <source>
        <dbReference type="SMART" id="SM00226"/>
    </source>
</evidence>
<evidence type="ECO:0000313" key="3">
    <source>
        <dbReference type="EMBL" id="RZD15349.1"/>
    </source>
</evidence>
<dbReference type="InterPro" id="IPR036196">
    <property type="entry name" value="Ptyr_pPase_sf"/>
</dbReference>
<dbReference type="SUPFAM" id="SSF52788">
    <property type="entry name" value="Phosphotyrosine protein phosphatases I"/>
    <property type="match status" value="1"/>
</dbReference>
<dbReference type="Gene3D" id="3.40.50.2300">
    <property type="match status" value="1"/>
</dbReference>
<dbReference type="CDD" id="cd16345">
    <property type="entry name" value="LMWP_ArsC"/>
    <property type="match status" value="1"/>
</dbReference>
<name>A0A519BDK5_9DELT</name>